<evidence type="ECO:0000256" key="7">
    <source>
        <dbReference type="ARBA" id="ARBA00023237"/>
    </source>
</evidence>
<comment type="caution">
    <text evidence="12">The sequence shown here is derived from an EMBL/GenBank/DDBJ whole genome shotgun (WGS) entry which is preliminary data.</text>
</comment>
<dbReference type="InterPro" id="IPR036942">
    <property type="entry name" value="Beta-barrel_TonB_sf"/>
</dbReference>
<keyword evidence="2 8" id="KW-0813">Transport</keyword>
<dbReference type="Pfam" id="PF07715">
    <property type="entry name" value="Plug"/>
    <property type="match status" value="1"/>
</dbReference>
<dbReference type="Proteomes" id="UP000598271">
    <property type="component" value="Unassembled WGS sequence"/>
</dbReference>
<evidence type="ECO:0000259" key="11">
    <source>
        <dbReference type="Pfam" id="PF07715"/>
    </source>
</evidence>
<dbReference type="Pfam" id="PF00593">
    <property type="entry name" value="TonB_dep_Rec_b-barrel"/>
    <property type="match status" value="1"/>
</dbReference>
<dbReference type="InterPro" id="IPR023996">
    <property type="entry name" value="TonB-dep_OMP_SusC/RagA"/>
</dbReference>
<proteinExistence type="inferred from homology"/>
<reference evidence="12 13" key="1">
    <citation type="journal article" date="2014" name="Int. J. Syst. Evol. Microbiol.">
        <title>Complete genome sequence of Corynebacterium casei LMG S-19264T (=DSM 44701T), isolated from a smear-ripened cheese.</title>
        <authorList>
            <consortium name="US DOE Joint Genome Institute (JGI-PGF)"/>
            <person name="Walter F."/>
            <person name="Albersmeier A."/>
            <person name="Kalinowski J."/>
            <person name="Ruckert C."/>
        </authorList>
    </citation>
    <scope>NUCLEOTIDE SEQUENCE [LARGE SCALE GENOMIC DNA]</scope>
    <source>
        <strain evidence="12 13">KCTC 12866</strain>
    </source>
</reference>
<keyword evidence="13" id="KW-1185">Reference proteome</keyword>
<comment type="subcellular location">
    <subcellularLocation>
        <location evidence="1 8">Cell outer membrane</location>
        <topology evidence="1 8">Multi-pass membrane protein</topology>
    </subcellularLocation>
</comment>
<keyword evidence="5 9" id="KW-0798">TonB box</keyword>
<organism evidence="12 13">
    <name type="scientific">Persicitalea jodogahamensis</name>
    <dbReference type="NCBI Taxonomy" id="402147"/>
    <lineage>
        <taxon>Bacteria</taxon>
        <taxon>Pseudomonadati</taxon>
        <taxon>Bacteroidota</taxon>
        <taxon>Cytophagia</taxon>
        <taxon>Cytophagales</taxon>
        <taxon>Spirosomataceae</taxon>
        <taxon>Persicitalea</taxon>
    </lineage>
</organism>
<evidence type="ECO:0000256" key="3">
    <source>
        <dbReference type="ARBA" id="ARBA00022452"/>
    </source>
</evidence>
<dbReference type="InterPro" id="IPR000531">
    <property type="entry name" value="Beta-barrel_TonB"/>
</dbReference>
<dbReference type="PROSITE" id="PS52016">
    <property type="entry name" value="TONB_DEPENDENT_REC_3"/>
    <property type="match status" value="1"/>
</dbReference>
<dbReference type="SUPFAM" id="SSF56935">
    <property type="entry name" value="Porins"/>
    <property type="match status" value="1"/>
</dbReference>
<feature type="domain" description="TonB-dependent receptor plug" evidence="11">
    <location>
        <begin position="232"/>
        <end position="341"/>
    </location>
</feature>
<evidence type="ECO:0000256" key="9">
    <source>
        <dbReference type="RuleBase" id="RU003357"/>
    </source>
</evidence>
<dbReference type="FunFam" id="2.170.130.10:FF:000008">
    <property type="entry name" value="SusC/RagA family TonB-linked outer membrane protein"/>
    <property type="match status" value="1"/>
</dbReference>
<dbReference type="InterPro" id="IPR037066">
    <property type="entry name" value="Plug_dom_sf"/>
</dbReference>
<evidence type="ECO:0000256" key="5">
    <source>
        <dbReference type="ARBA" id="ARBA00023077"/>
    </source>
</evidence>
<dbReference type="SUPFAM" id="SSF49464">
    <property type="entry name" value="Carboxypeptidase regulatory domain-like"/>
    <property type="match status" value="1"/>
</dbReference>
<dbReference type="InterPro" id="IPR039426">
    <property type="entry name" value="TonB-dep_rcpt-like"/>
</dbReference>
<dbReference type="AlphaFoldDB" id="A0A8J3G9R7"/>
<accession>A0A8J3G9R7</accession>
<evidence type="ECO:0000256" key="8">
    <source>
        <dbReference type="PROSITE-ProRule" id="PRU01360"/>
    </source>
</evidence>
<feature type="domain" description="TonB-dependent receptor-like beta-barrel" evidence="10">
    <location>
        <begin position="546"/>
        <end position="1102"/>
    </location>
</feature>
<keyword evidence="4 8" id="KW-0812">Transmembrane</keyword>
<evidence type="ECO:0000256" key="2">
    <source>
        <dbReference type="ARBA" id="ARBA00022448"/>
    </source>
</evidence>
<name>A0A8J3G9R7_9BACT</name>
<dbReference type="InterPro" id="IPR023997">
    <property type="entry name" value="TonB-dep_OMP_SusC/RagA_CS"/>
</dbReference>
<dbReference type="NCBIfam" id="TIGR04056">
    <property type="entry name" value="OMP_RagA_SusC"/>
    <property type="match status" value="1"/>
</dbReference>
<dbReference type="InterPro" id="IPR008969">
    <property type="entry name" value="CarboxyPept-like_regulatory"/>
</dbReference>
<dbReference type="Pfam" id="PF13715">
    <property type="entry name" value="CarbopepD_reg_2"/>
    <property type="match status" value="1"/>
</dbReference>
<dbReference type="InterPro" id="IPR012910">
    <property type="entry name" value="Plug_dom"/>
</dbReference>
<dbReference type="RefSeq" id="WP_189564095.1">
    <property type="nucleotide sequence ID" value="NZ_BMXF01000001.1"/>
</dbReference>
<keyword evidence="6 8" id="KW-0472">Membrane</keyword>
<dbReference type="NCBIfam" id="TIGR04057">
    <property type="entry name" value="SusC_RagA_signa"/>
    <property type="match status" value="1"/>
</dbReference>
<dbReference type="Gene3D" id="2.170.130.10">
    <property type="entry name" value="TonB-dependent receptor, plug domain"/>
    <property type="match status" value="1"/>
</dbReference>
<comment type="similarity">
    <text evidence="8 9">Belongs to the TonB-dependent receptor family.</text>
</comment>
<evidence type="ECO:0000256" key="6">
    <source>
        <dbReference type="ARBA" id="ARBA00023136"/>
    </source>
</evidence>
<dbReference type="GO" id="GO:0006826">
    <property type="term" value="P:iron ion transport"/>
    <property type="evidence" value="ECO:0007669"/>
    <property type="project" value="UniProtKB-KW"/>
</dbReference>
<dbReference type="Gene3D" id="2.60.40.1120">
    <property type="entry name" value="Carboxypeptidase-like, regulatory domain"/>
    <property type="match status" value="1"/>
</dbReference>
<evidence type="ECO:0000256" key="4">
    <source>
        <dbReference type="ARBA" id="ARBA00022692"/>
    </source>
</evidence>
<dbReference type="GO" id="GO:0009279">
    <property type="term" value="C:cell outer membrane"/>
    <property type="evidence" value="ECO:0007669"/>
    <property type="project" value="UniProtKB-SubCell"/>
</dbReference>
<keyword evidence="3 8" id="KW-1134">Transmembrane beta strand</keyword>
<dbReference type="EMBL" id="BMXF01000001">
    <property type="protein sequence ID" value="GHB65397.1"/>
    <property type="molecule type" value="Genomic_DNA"/>
</dbReference>
<evidence type="ECO:0000259" key="10">
    <source>
        <dbReference type="Pfam" id="PF00593"/>
    </source>
</evidence>
<dbReference type="Gene3D" id="2.40.170.20">
    <property type="entry name" value="TonB-dependent receptor, beta-barrel domain"/>
    <property type="match status" value="1"/>
</dbReference>
<evidence type="ECO:0000313" key="12">
    <source>
        <dbReference type="EMBL" id="GHB65397.1"/>
    </source>
</evidence>
<sequence length="1145" mass="126660">MLKNLQVPNLIWLTLKISLQQIVLGFLLCGFSFAHKSSGQDLLSKTVSLDVENAEFKKVLTLIEKQAEVHFLYSSSAIGVDHKVTLKVTNKKLEWVLDELLRPLSITYVVSENRILLKNQKKETGTLTSPTEPTLAKVVDRTITGKVSGEEGEGLPGVSILEKGTQKGTTTDQDGNYRLSVADDQAVLVFSFVGYLAQEIPVGNQTTLNVTLATDTKALNEVVVVGYGTQKKSDVTGAVGSVKMDQEINSRPVVEVGQALYGKIPGVQVLASNGRPGTSSSIQIRGINSVSASSSPLIVVDGMPLPTYDMNILNSTDVESIEILKDASSAAIYGSRGANGVILITTKSGKEGKTKFNLNYTYGVQRAIDKIDVMNSAEYAQASIDAAQNGWIESGGDPNAPNTIEARKQYKYTWPTQFDTPGQLIETDWQDEIFRTSPMQKIDLNASGGNAKSNFTVSGGYVNQQGIVLTSAYQKYTFSVKAVTKVRDWLEVGGTMSLSYDKENEPFNRIVEWAVQYPSVFPVFGTNGYLGGPATTPGFEKYDAILFRPKNGHPLYRINDDIQHKRFNALGNVHTAIDILPGLRFRTALNFYYRRVDDSDYFAVDPNMGPTYYNEGSMTVGQDRILNYTSQNLLTYDKSFGDHTLSVLGGMEYNNNDYYSTTQQRRGYDNDLIHALSAGRTVFQATDDISKSVLISYFSRVNYNFKGKYLLSTSIRRDGSSRFGPNNKWGVFPSISGGWIVSDEAFMKSRIINNLKLRASYGFTGNDRFADYRWVGTMAQGRISRGNSLSTTYYPGSITNPDLEWERTQQMNLGFDLGLLNNRITLEADYYISKSDGLLLDVPVPTVSGFTSVFKNIGKLQNKGLELNLTTHNLSGRRLSWSTQFNYSHNRNKILALGVSDAPMILQSGSGMETINKIGEPIFSFYGFKYLGVYKNQAEIDSDPSHYASATPGDGRYADINGDGVLNADDRTIIGKNTPDFIWGITNNLKYGGFDFSFLVQGVQGNDVYDNNILRSMLYHEGRNYAGAMVNRWRSEAEPGDGYHYKLTVNLDGYEKTASSYWIVDGSYFRLKSITAGYTFTPAILSKLRLQSLRVYANGLNLLTKKNSLLFDPENFNGGGADRRGISHSPYPTSKIITFGINIGF</sequence>
<gene>
    <name evidence="12" type="ORF">GCM10007390_19360</name>
</gene>
<keyword evidence="7 8" id="KW-0998">Cell outer membrane</keyword>
<protein>
    <submittedName>
        <fullName evidence="12">SusC/RagA family TonB-linked outer membrane protein</fullName>
    </submittedName>
</protein>
<evidence type="ECO:0000313" key="13">
    <source>
        <dbReference type="Proteomes" id="UP000598271"/>
    </source>
</evidence>
<evidence type="ECO:0000256" key="1">
    <source>
        <dbReference type="ARBA" id="ARBA00004571"/>
    </source>
</evidence>